<protein>
    <submittedName>
        <fullName evidence="2">Uncharacterized protein</fullName>
    </submittedName>
</protein>
<gene>
    <name evidence="2" type="ORF">EJB19_01350</name>
    <name evidence="1" type="ORF">EJB19_11355</name>
</gene>
<dbReference type="AlphaFoldDB" id="A0AA94F0X7"/>
<evidence type="ECO:0000313" key="1">
    <source>
        <dbReference type="EMBL" id="RVU88718.1"/>
    </source>
</evidence>
<comment type="caution">
    <text evidence="2">The sequence shown here is derived from an EMBL/GenBank/DDBJ whole genome shotgun (WGS) entry which is preliminary data.</text>
</comment>
<sequence>MKCLMLLDFVLSESKTYSSDQQRLDNLSKQFENALLPLLQFFHVTYQKSIFPDRDAIAELTDGKNVGKLRYTISTEGLAPVEVLYFSQILQAYANLFDRLDFVSVSFLYDSCSF</sequence>
<accession>A0AA94F0X7</accession>
<evidence type="ECO:0000313" key="2">
    <source>
        <dbReference type="EMBL" id="RVU88831.1"/>
    </source>
</evidence>
<reference evidence="2" key="1">
    <citation type="submission" date="2018-12" db="EMBL/GenBank/DDBJ databases">
        <title>Draft genome sequence of Flaovobacterium columnare BGFS27 isolated from channel catfish in Alabama.</title>
        <authorList>
            <person name="Cai W."/>
            <person name="Arias C."/>
        </authorList>
    </citation>
    <scope>NUCLEOTIDE SEQUENCE [LARGE SCALE GENOMIC DNA]</scope>
    <source>
        <strain evidence="2">BGFS27</strain>
    </source>
</reference>
<dbReference type="EMBL" id="RWGX01000004">
    <property type="protein sequence ID" value="RVU88718.1"/>
    <property type="molecule type" value="Genomic_DNA"/>
</dbReference>
<name>A0AA94F0X7_9FLAO</name>
<dbReference type="EMBL" id="RWGX01000003">
    <property type="protein sequence ID" value="RVU88831.1"/>
    <property type="molecule type" value="Genomic_DNA"/>
</dbReference>
<proteinExistence type="predicted"/>
<dbReference type="RefSeq" id="WP_127821673.1">
    <property type="nucleotide sequence ID" value="NZ_RWGX02000005.1"/>
</dbReference>
<organism evidence="2">
    <name type="scientific">Flavobacterium columnare</name>
    <dbReference type="NCBI Taxonomy" id="996"/>
    <lineage>
        <taxon>Bacteria</taxon>
        <taxon>Pseudomonadati</taxon>
        <taxon>Bacteroidota</taxon>
        <taxon>Flavobacteriia</taxon>
        <taxon>Flavobacteriales</taxon>
        <taxon>Flavobacteriaceae</taxon>
        <taxon>Flavobacterium</taxon>
    </lineage>
</organism>